<feature type="region of interest" description="Disordered" evidence="1">
    <location>
        <begin position="1"/>
        <end position="30"/>
    </location>
</feature>
<evidence type="ECO:0000313" key="2">
    <source>
        <dbReference type="EMBL" id="KQJ97396.1"/>
    </source>
</evidence>
<organism evidence="2">
    <name type="scientific">Brachypodium distachyon</name>
    <name type="common">Purple false brome</name>
    <name type="synonym">Trachynia distachya</name>
    <dbReference type="NCBI Taxonomy" id="15368"/>
    <lineage>
        <taxon>Eukaryota</taxon>
        <taxon>Viridiplantae</taxon>
        <taxon>Streptophyta</taxon>
        <taxon>Embryophyta</taxon>
        <taxon>Tracheophyta</taxon>
        <taxon>Spermatophyta</taxon>
        <taxon>Magnoliopsida</taxon>
        <taxon>Liliopsida</taxon>
        <taxon>Poales</taxon>
        <taxon>Poaceae</taxon>
        <taxon>BOP clade</taxon>
        <taxon>Pooideae</taxon>
        <taxon>Stipodae</taxon>
        <taxon>Brachypodieae</taxon>
        <taxon>Brachypodium</taxon>
    </lineage>
</organism>
<reference evidence="2" key="2">
    <citation type="submission" date="2017-06" db="EMBL/GenBank/DDBJ databases">
        <title>WGS assembly of Brachypodium distachyon.</title>
        <authorList>
            <consortium name="The International Brachypodium Initiative"/>
            <person name="Lucas S."/>
            <person name="Harmon-Smith M."/>
            <person name="Lail K."/>
            <person name="Tice H."/>
            <person name="Grimwood J."/>
            <person name="Bruce D."/>
            <person name="Barry K."/>
            <person name="Shu S."/>
            <person name="Lindquist E."/>
            <person name="Wang M."/>
            <person name="Pitluck S."/>
            <person name="Vogel J.P."/>
            <person name="Garvin D.F."/>
            <person name="Mockler T.C."/>
            <person name="Schmutz J."/>
            <person name="Rokhsar D."/>
            <person name="Bevan M.W."/>
        </authorList>
    </citation>
    <scope>NUCLEOTIDE SEQUENCE</scope>
    <source>
        <strain evidence="2">Bd21</strain>
    </source>
</reference>
<dbReference type="EnsemblPlants" id="KQJ97396">
    <property type="protein sequence ID" value="KQJ97396"/>
    <property type="gene ID" value="BRADI_3g30505v3"/>
</dbReference>
<dbReference type="EMBL" id="CM000882">
    <property type="protein sequence ID" value="KQJ97396.1"/>
    <property type="molecule type" value="Genomic_DNA"/>
</dbReference>
<reference evidence="3" key="3">
    <citation type="submission" date="2018-08" db="UniProtKB">
        <authorList>
            <consortium name="EnsemblPlants"/>
        </authorList>
    </citation>
    <scope>IDENTIFICATION</scope>
    <source>
        <strain evidence="3">cv. Bd21</strain>
    </source>
</reference>
<name>A0A0Q3FH11_BRADI</name>
<dbReference type="Gramene" id="KQJ97396">
    <property type="protein sequence ID" value="KQJ97396"/>
    <property type="gene ID" value="BRADI_3g30505v3"/>
</dbReference>
<keyword evidence="4" id="KW-1185">Reference proteome</keyword>
<dbReference type="Proteomes" id="UP000008810">
    <property type="component" value="Chromosome 3"/>
</dbReference>
<dbReference type="AlphaFoldDB" id="A0A0Q3FH11"/>
<feature type="region of interest" description="Disordered" evidence="1">
    <location>
        <begin position="42"/>
        <end position="122"/>
    </location>
</feature>
<feature type="compositionally biased region" description="Basic residues" evidence="1">
    <location>
        <begin position="61"/>
        <end position="73"/>
    </location>
</feature>
<dbReference type="InParanoid" id="A0A0Q3FH11"/>
<sequence>MQGDIVVSHHESMTSSSMQHAGPRLRETGAERLRELAVVRHPGALEVEDARRQHAPESSTRRTRNPPRLRRSAAPRAATCGRQHGKCSRPHHADQRGAVGPGEIVRGGAAARRRGAVWGKNN</sequence>
<reference evidence="2 3" key="1">
    <citation type="journal article" date="2010" name="Nature">
        <title>Genome sequencing and analysis of the model grass Brachypodium distachyon.</title>
        <authorList>
            <consortium name="International Brachypodium Initiative"/>
        </authorList>
    </citation>
    <scope>NUCLEOTIDE SEQUENCE [LARGE SCALE GENOMIC DNA]</scope>
    <source>
        <strain evidence="2 3">Bd21</strain>
    </source>
</reference>
<evidence type="ECO:0000313" key="3">
    <source>
        <dbReference type="EnsemblPlants" id="KQJ97396"/>
    </source>
</evidence>
<gene>
    <name evidence="2" type="ORF">BRADI_3g30505v3</name>
</gene>
<proteinExistence type="predicted"/>
<protein>
    <submittedName>
        <fullName evidence="2 3">Uncharacterized protein</fullName>
    </submittedName>
</protein>
<accession>A0A0Q3FH11</accession>
<evidence type="ECO:0000256" key="1">
    <source>
        <dbReference type="SAM" id="MobiDB-lite"/>
    </source>
</evidence>
<evidence type="ECO:0000313" key="4">
    <source>
        <dbReference type="Proteomes" id="UP000008810"/>
    </source>
</evidence>